<dbReference type="Proteomes" id="UP000198931">
    <property type="component" value="Unassembled WGS sequence"/>
</dbReference>
<keyword evidence="3" id="KW-1185">Reference proteome</keyword>
<protein>
    <submittedName>
        <fullName evidence="2">Uncharacterized protein</fullName>
    </submittedName>
</protein>
<feature type="transmembrane region" description="Helical" evidence="1">
    <location>
        <begin position="80"/>
        <end position="97"/>
    </location>
</feature>
<gene>
    <name evidence="2" type="ORF">SAMN05443292_3029</name>
</gene>
<reference evidence="2 3" key="1">
    <citation type="submission" date="2016-10" db="EMBL/GenBank/DDBJ databases">
        <authorList>
            <person name="de Groot N.N."/>
        </authorList>
    </citation>
    <scope>NUCLEOTIDE SEQUENCE [LARGE SCALE GENOMIC DNA]</scope>
    <source>
        <strain evidence="2 3">DSM 26000</strain>
    </source>
</reference>
<evidence type="ECO:0000313" key="3">
    <source>
        <dbReference type="Proteomes" id="UP000198931"/>
    </source>
</evidence>
<dbReference type="STRING" id="1125876.SAMN05443292_3029"/>
<name>A0A1I3JHV9_9FLAO</name>
<sequence length="108" mass="12644">VYIIKIFANCSICHIYKDLLYKIPANRNTQPLCVILAERNRIRKFMNRKNKAYFLILASLILLVLNVTELNFENLKENRYSSIASNLLLILAMILTIKNTNKKENENK</sequence>
<evidence type="ECO:0000313" key="2">
    <source>
        <dbReference type="EMBL" id="SFI59863.1"/>
    </source>
</evidence>
<evidence type="ECO:0000256" key="1">
    <source>
        <dbReference type="SAM" id="Phobius"/>
    </source>
</evidence>
<dbReference type="EMBL" id="FOQT01000010">
    <property type="protein sequence ID" value="SFI59863.1"/>
    <property type="molecule type" value="Genomic_DNA"/>
</dbReference>
<organism evidence="2 3">
    <name type="scientific">Halpernia frigidisoli</name>
    <dbReference type="NCBI Taxonomy" id="1125876"/>
    <lineage>
        <taxon>Bacteria</taxon>
        <taxon>Pseudomonadati</taxon>
        <taxon>Bacteroidota</taxon>
        <taxon>Flavobacteriia</taxon>
        <taxon>Flavobacteriales</taxon>
        <taxon>Weeksellaceae</taxon>
        <taxon>Chryseobacterium group</taxon>
        <taxon>Halpernia</taxon>
    </lineage>
</organism>
<proteinExistence type="predicted"/>
<dbReference type="AlphaFoldDB" id="A0A1I3JHV9"/>
<keyword evidence="1" id="KW-1133">Transmembrane helix</keyword>
<keyword evidence="1" id="KW-0812">Transmembrane</keyword>
<feature type="transmembrane region" description="Helical" evidence="1">
    <location>
        <begin position="52"/>
        <end position="68"/>
    </location>
</feature>
<dbReference type="RefSeq" id="WP_221404945.1">
    <property type="nucleotide sequence ID" value="NZ_FOQT01000010.1"/>
</dbReference>
<keyword evidence="1" id="KW-0472">Membrane</keyword>
<feature type="non-terminal residue" evidence="2">
    <location>
        <position position="1"/>
    </location>
</feature>
<accession>A0A1I3JHV9</accession>